<dbReference type="Proteomes" id="UP000636709">
    <property type="component" value="Unassembled WGS sequence"/>
</dbReference>
<name>A0A835AIE3_9POAL</name>
<keyword evidence="1" id="KW-0732">Signal</keyword>
<dbReference type="OrthoDB" id="1742798at2759"/>
<evidence type="ECO:0000256" key="1">
    <source>
        <dbReference type="SAM" id="SignalP"/>
    </source>
</evidence>
<dbReference type="Gene3D" id="1.20.5.4130">
    <property type="match status" value="1"/>
</dbReference>
<evidence type="ECO:0000313" key="2">
    <source>
        <dbReference type="EMBL" id="KAF8655771.1"/>
    </source>
</evidence>
<accession>A0A835AIE3</accession>
<feature type="signal peptide" evidence="1">
    <location>
        <begin position="1"/>
        <end position="21"/>
    </location>
</feature>
<dbReference type="AlphaFoldDB" id="A0A835AIE3"/>
<feature type="chain" id="PRO_5032735992" evidence="1">
    <location>
        <begin position="22"/>
        <end position="110"/>
    </location>
</feature>
<gene>
    <name evidence="2" type="ORF">HU200_060931</name>
</gene>
<keyword evidence="3" id="KW-1185">Reference proteome</keyword>
<sequence>MGMAAGHIVKLQLLVIVKVAALELLAVRTQGRRKIQEAAGDAMLTKRCIILRNTRWMSTSCTRVPGRKGIEFLHKELETMHAILRKVGDVPREQLDELQRIWAQDIRELF</sequence>
<reference evidence="2" key="1">
    <citation type="submission" date="2020-07" db="EMBL/GenBank/DDBJ databases">
        <title>Genome sequence and genetic diversity analysis of an under-domesticated orphan crop, white fonio (Digitaria exilis).</title>
        <authorList>
            <person name="Bennetzen J.L."/>
            <person name="Chen S."/>
            <person name="Ma X."/>
            <person name="Wang X."/>
            <person name="Yssel A.E.J."/>
            <person name="Chaluvadi S.R."/>
            <person name="Johnson M."/>
            <person name="Gangashetty P."/>
            <person name="Hamidou F."/>
            <person name="Sanogo M.D."/>
            <person name="Zwaenepoel A."/>
            <person name="Wallace J."/>
            <person name="Van De Peer Y."/>
            <person name="Van Deynze A."/>
        </authorList>
    </citation>
    <scope>NUCLEOTIDE SEQUENCE</scope>
    <source>
        <tissue evidence="2">Leaves</tissue>
    </source>
</reference>
<organism evidence="2 3">
    <name type="scientific">Digitaria exilis</name>
    <dbReference type="NCBI Taxonomy" id="1010633"/>
    <lineage>
        <taxon>Eukaryota</taxon>
        <taxon>Viridiplantae</taxon>
        <taxon>Streptophyta</taxon>
        <taxon>Embryophyta</taxon>
        <taxon>Tracheophyta</taxon>
        <taxon>Spermatophyta</taxon>
        <taxon>Magnoliopsida</taxon>
        <taxon>Liliopsida</taxon>
        <taxon>Poales</taxon>
        <taxon>Poaceae</taxon>
        <taxon>PACMAD clade</taxon>
        <taxon>Panicoideae</taxon>
        <taxon>Panicodae</taxon>
        <taxon>Paniceae</taxon>
        <taxon>Anthephorinae</taxon>
        <taxon>Digitaria</taxon>
    </lineage>
</organism>
<evidence type="ECO:0000313" key="3">
    <source>
        <dbReference type="Proteomes" id="UP000636709"/>
    </source>
</evidence>
<protein>
    <submittedName>
        <fullName evidence="2">Uncharacterized protein</fullName>
    </submittedName>
</protein>
<comment type="caution">
    <text evidence="2">The sequence shown here is derived from an EMBL/GenBank/DDBJ whole genome shotgun (WGS) entry which is preliminary data.</text>
</comment>
<proteinExistence type="predicted"/>
<dbReference type="EMBL" id="JACEFO010002582">
    <property type="protein sequence ID" value="KAF8655771.1"/>
    <property type="molecule type" value="Genomic_DNA"/>
</dbReference>